<accession>D5UKA5</accession>
<evidence type="ECO:0000313" key="3">
    <source>
        <dbReference type="Proteomes" id="UP000000849"/>
    </source>
</evidence>
<keyword evidence="1" id="KW-0472">Membrane</keyword>
<dbReference type="OrthoDB" id="9763050at2"/>
<reference evidence="2 3" key="1">
    <citation type="journal article" date="2010" name="Stand. Genomic Sci.">
        <title>Complete genome sequence of Cellulomonas flavigena type strain (134).</title>
        <authorList>
            <person name="Abt B."/>
            <person name="Foster B."/>
            <person name="Lapidus A."/>
            <person name="Clum A."/>
            <person name="Sun H."/>
            <person name="Pukall R."/>
            <person name="Lucas S."/>
            <person name="Glavina Del Rio T."/>
            <person name="Nolan M."/>
            <person name="Tice H."/>
            <person name="Cheng J.F."/>
            <person name="Pitluck S."/>
            <person name="Liolios K."/>
            <person name="Ivanova N."/>
            <person name="Mavromatis K."/>
            <person name="Ovchinnikova G."/>
            <person name="Pati A."/>
            <person name="Goodwin L."/>
            <person name="Chen A."/>
            <person name="Palaniappan K."/>
            <person name="Land M."/>
            <person name="Hauser L."/>
            <person name="Chang Y.J."/>
            <person name="Jeffries C.D."/>
            <person name="Rohde M."/>
            <person name="Goker M."/>
            <person name="Woyke T."/>
            <person name="Bristow J."/>
            <person name="Eisen J.A."/>
            <person name="Markowitz V."/>
            <person name="Hugenholtz P."/>
            <person name="Kyrpides N.C."/>
            <person name="Klenk H.P."/>
        </authorList>
    </citation>
    <scope>NUCLEOTIDE SEQUENCE [LARGE SCALE GENOMIC DNA]</scope>
    <source>
        <strain evidence="3">ATCC 482 / DSM 20109 / BCRC 11376 / JCM 18109 / NBRC 3775 / NCIMB 8073 / NRS 134</strain>
    </source>
</reference>
<proteinExistence type="predicted"/>
<dbReference type="EMBL" id="CP001964">
    <property type="protein sequence ID" value="ADG75766.1"/>
    <property type="molecule type" value="Genomic_DNA"/>
</dbReference>
<protein>
    <submittedName>
        <fullName evidence="2">Uncharacterized protein</fullName>
    </submittedName>
</protein>
<dbReference type="HOGENOM" id="CLU_753612_0_0_11"/>
<feature type="transmembrane region" description="Helical" evidence="1">
    <location>
        <begin position="341"/>
        <end position="361"/>
    </location>
</feature>
<dbReference type="Proteomes" id="UP000000849">
    <property type="component" value="Chromosome"/>
</dbReference>
<dbReference type="STRING" id="446466.Cfla_2882"/>
<sequence length="404" mass="43152">MTTLAQVALLLTLLAEPLLALAADLRAHLRARRGAALHGPAPVPVADLTVVVPVRGDVHELEMLEDLRDEGERVLLVATAAHPSAYLRRLWSTAGRHGFRVHLVGAARRSGGATHDGTSRTGLLRAAHDVLTSGYVVVLDPGTSLARPPAQLVGELVAAGLDLATVTTDVPPHGVLARLQGVEDALVARRRRRAPWLARGGAHVARRAVHGDLLRRHTCFGPGDEAELAVLAAARGLCVGHLDARALGRGTGRVRHWWARRVVEAAGAFRLAVVNVHLAVRHPGLRLGPLVASFAAVPLLWWGVLRAPAALAAGLLVHGLLSAVRTRSGPDVVVWLHPVHVLVRALVVLPLGVLVHLAVAVRTGRSGVLRVHDAWWADEIAREQVVRRLPGPGPARATDWWARR</sequence>
<evidence type="ECO:0000313" key="2">
    <source>
        <dbReference type="EMBL" id="ADG75766.1"/>
    </source>
</evidence>
<dbReference type="RefSeq" id="WP_013118097.1">
    <property type="nucleotide sequence ID" value="NC_014151.1"/>
</dbReference>
<dbReference type="eggNOG" id="ENOG5033RG7">
    <property type="taxonomic scope" value="Bacteria"/>
</dbReference>
<keyword evidence="1" id="KW-0812">Transmembrane</keyword>
<keyword evidence="1" id="KW-1133">Transmembrane helix</keyword>
<keyword evidence="3" id="KW-1185">Reference proteome</keyword>
<feature type="transmembrane region" description="Helical" evidence="1">
    <location>
        <begin position="299"/>
        <end position="321"/>
    </location>
</feature>
<gene>
    <name evidence="2" type="ordered locus">Cfla_2882</name>
</gene>
<evidence type="ECO:0000256" key="1">
    <source>
        <dbReference type="SAM" id="Phobius"/>
    </source>
</evidence>
<dbReference type="KEGG" id="cfl:Cfla_2882"/>
<organism evidence="2 3">
    <name type="scientific">Cellulomonas flavigena (strain ATCC 482 / DSM 20109 / BCRC 11376 / JCM 18109 / NBRC 3775 / NCIMB 8073 / NRS 134)</name>
    <dbReference type="NCBI Taxonomy" id="446466"/>
    <lineage>
        <taxon>Bacteria</taxon>
        <taxon>Bacillati</taxon>
        <taxon>Actinomycetota</taxon>
        <taxon>Actinomycetes</taxon>
        <taxon>Micrococcales</taxon>
        <taxon>Cellulomonadaceae</taxon>
        <taxon>Cellulomonas</taxon>
    </lineage>
</organism>
<name>D5UKA5_CELFN</name>
<dbReference type="AlphaFoldDB" id="D5UKA5"/>